<dbReference type="PANTHER" id="PTHR48045:SF22">
    <property type="entry name" value="UDP-GLUCURONOSYL_UDP-GLUCOSYLTRANSFERASE"/>
    <property type="match status" value="1"/>
</dbReference>
<evidence type="ECO:0000313" key="3">
    <source>
        <dbReference type="Proteomes" id="UP000428333"/>
    </source>
</evidence>
<dbReference type="SUPFAM" id="SSF53756">
    <property type="entry name" value="UDP-Glycosyltransferase/glycogen phosphorylase"/>
    <property type="match status" value="1"/>
</dbReference>
<evidence type="ECO:0000256" key="1">
    <source>
        <dbReference type="SAM" id="Coils"/>
    </source>
</evidence>
<sequence length="223" mass="24129">MGFDGVEGVNGEVLDGAGNGTGEHVLVEVVAVVGGGDGVHGEVGAVGFGELNWVVVIQNMESSTPSLHQGDLHQDILAYPRGDRLSLIGPNRRIVKGVLAGIPFLTYPIIGDQMPNSKTIVEDWKIGWKVRRGMGDEEHLVTREEIVSIVRRFMDLESDEVNEMRRKVKELEEICGRAISEGGSAESAIDSFIQDISCHDVTLVWQISPSSPEAQPSWGAVES</sequence>
<gene>
    <name evidence="2" type="ORF">C3L33_04464</name>
</gene>
<keyword evidence="1" id="KW-0175">Coiled coil</keyword>
<proteinExistence type="predicted"/>
<protein>
    <submittedName>
        <fullName evidence="2">Uncharacterized protein</fullName>
    </submittedName>
</protein>
<comment type="caution">
    <text evidence="2">The sequence shown here is derived from an EMBL/GenBank/DDBJ whole genome shotgun (WGS) entry which is preliminary data.</text>
</comment>
<organism evidence="2 3">
    <name type="scientific">Rhododendron williamsianum</name>
    <dbReference type="NCBI Taxonomy" id="262921"/>
    <lineage>
        <taxon>Eukaryota</taxon>
        <taxon>Viridiplantae</taxon>
        <taxon>Streptophyta</taxon>
        <taxon>Embryophyta</taxon>
        <taxon>Tracheophyta</taxon>
        <taxon>Spermatophyta</taxon>
        <taxon>Magnoliopsida</taxon>
        <taxon>eudicotyledons</taxon>
        <taxon>Gunneridae</taxon>
        <taxon>Pentapetalae</taxon>
        <taxon>asterids</taxon>
        <taxon>Ericales</taxon>
        <taxon>Ericaceae</taxon>
        <taxon>Ericoideae</taxon>
        <taxon>Rhodoreae</taxon>
        <taxon>Rhododendron</taxon>
    </lineage>
</organism>
<name>A0A6A4M8E0_9ERIC</name>
<dbReference type="OrthoDB" id="5835829at2759"/>
<evidence type="ECO:0000313" key="2">
    <source>
        <dbReference type="EMBL" id="KAE9463609.1"/>
    </source>
</evidence>
<dbReference type="Proteomes" id="UP000428333">
    <property type="component" value="Linkage Group LG03"/>
</dbReference>
<keyword evidence="3" id="KW-1185">Reference proteome</keyword>
<feature type="non-terminal residue" evidence="2">
    <location>
        <position position="1"/>
    </location>
</feature>
<dbReference type="AlphaFoldDB" id="A0A6A4M8E0"/>
<feature type="coiled-coil region" evidence="1">
    <location>
        <begin position="154"/>
        <end position="181"/>
    </location>
</feature>
<dbReference type="EMBL" id="QEFC01000557">
    <property type="protein sequence ID" value="KAE9463609.1"/>
    <property type="molecule type" value="Genomic_DNA"/>
</dbReference>
<reference evidence="2 3" key="1">
    <citation type="journal article" date="2019" name="Genome Biol. Evol.">
        <title>The Rhododendron genome and chromosomal organization provide insight into shared whole-genome duplications across the heath family (Ericaceae).</title>
        <authorList>
            <person name="Soza V.L."/>
            <person name="Lindsley D."/>
            <person name="Waalkes A."/>
            <person name="Ramage E."/>
            <person name="Patwardhan R.P."/>
            <person name="Burton J.N."/>
            <person name="Adey A."/>
            <person name="Kumar A."/>
            <person name="Qiu R."/>
            <person name="Shendure J."/>
            <person name="Hall B."/>
        </authorList>
    </citation>
    <scope>NUCLEOTIDE SEQUENCE [LARGE SCALE GENOMIC DNA]</scope>
    <source>
        <strain evidence="2">RSF 1966-606</strain>
    </source>
</reference>
<dbReference type="PANTHER" id="PTHR48045">
    <property type="entry name" value="UDP-GLYCOSYLTRANSFERASE 72B1"/>
    <property type="match status" value="1"/>
</dbReference>
<dbReference type="Gene3D" id="3.40.50.2000">
    <property type="entry name" value="Glycogen Phosphorylase B"/>
    <property type="match status" value="2"/>
</dbReference>
<accession>A0A6A4M8E0</accession>